<dbReference type="eggNOG" id="COG1051">
    <property type="taxonomic scope" value="Bacteria"/>
</dbReference>
<keyword evidence="2" id="KW-1185">Reference proteome</keyword>
<evidence type="ECO:0000313" key="1">
    <source>
        <dbReference type="EMBL" id="OLV19344.1"/>
    </source>
</evidence>
<dbReference type="Proteomes" id="UP000186607">
    <property type="component" value="Unassembled WGS sequence"/>
</dbReference>
<comment type="caution">
    <text evidence="1">The sequence shown here is derived from an EMBL/GenBank/DDBJ whole genome shotgun (WGS) entry which is preliminary data.</text>
</comment>
<name>A0A1U7P2F4_9DEIO</name>
<accession>A0A1U7P2F4</accession>
<dbReference type="AlphaFoldDB" id="A0A1U7P2F4"/>
<dbReference type="Gene3D" id="3.90.79.10">
    <property type="entry name" value="Nucleoside Triphosphate Pyrophosphohydrolase"/>
    <property type="match status" value="1"/>
</dbReference>
<gene>
    <name evidence="1" type="ORF">BOO71_0003214</name>
</gene>
<protein>
    <submittedName>
        <fullName evidence="1">Nudix dNTPase</fullName>
    </submittedName>
</protein>
<reference evidence="1 2" key="1">
    <citation type="submission" date="2017-01" db="EMBL/GenBank/DDBJ databases">
        <title>Genome Analysis of Deinococcus marmoris KOPRI26562.</title>
        <authorList>
            <person name="Kim J.H."/>
            <person name="Oh H.-M."/>
        </authorList>
    </citation>
    <scope>NUCLEOTIDE SEQUENCE [LARGE SCALE GENOMIC DNA]</scope>
    <source>
        <strain evidence="1 2">KOPRI26562</strain>
    </source>
</reference>
<dbReference type="STRING" id="249408.BOO71_0003214"/>
<dbReference type="EMBL" id="MSTI01000036">
    <property type="protein sequence ID" value="OLV19344.1"/>
    <property type="molecule type" value="Genomic_DNA"/>
</dbReference>
<evidence type="ECO:0000313" key="2">
    <source>
        <dbReference type="Proteomes" id="UP000186607"/>
    </source>
</evidence>
<sequence length="33" mass="3656">MQHDENTHIEVELKAAGVVVLNAEGDILLVREL</sequence>
<organism evidence="1 2">
    <name type="scientific">Deinococcus marmoris</name>
    <dbReference type="NCBI Taxonomy" id="249408"/>
    <lineage>
        <taxon>Bacteria</taxon>
        <taxon>Thermotogati</taxon>
        <taxon>Deinococcota</taxon>
        <taxon>Deinococci</taxon>
        <taxon>Deinococcales</taxon>
        <taxon>Deinococcaceae</taxon>
        <taxon>Deinococcus</taxon>
    </lineage>
</organism>
<proteinExistence type="predicted"/>